<proteinExistence type="predicted"/>
<gene>
    <name evidence="1" type="ORF">PG986_011339</name>
</gene>
<accession>A0ABR1Q633</accession>
<comment type="caution">
    <text evidence="1">The sequence shown here is derived from an EMBL/GenBank/DDBJ whole genome shotgun (WGS) entry which is preliminary data.</text>
</comment>
<evidence type="ECO:0000313" key="2">
    <source>
        <dbReference type="Proteomes" id="UP001391051"/>
    </source>
</evidence>
<reference evidence="1 2" key="1">
    <citation type="submission" date="2023-01" db="EMBL/GenBank/DDBJ databases">
        <title>Analysis of 21 Apiospora genomes using comparative genomics revels a genus with tremendous synthesis potential of carbohydrate active enzymes and secondary metabolites.</title>
        <authorList>
            <person name="Sorensen T."/>
        </authorList>
    </citation>
    <scope>NUCLEOTIDE SEQUENCE [LARGE SCALE GENOMIC DNA]</scope>
    <source>
        <strain evidence="1 2">CBS 24483</strain>
    </source>
</reference>
<dbReference type="EMBL" id="JAQQWE010000007">
    <property type="protein sequence ID" value="KAK7947018.1"/>
    <property type="molecule type" value="Genomic_DNA"/>
</dbReference>
<dbReference type="GeneID" id="92080623"/>
<protein>
    <submittedName>
        <fullName evidence="1">Uncharacterized protein</fullName>
    </submittedName>
</protein>
<keyword evidence="2" id="KW-1185">Reference proteome</keyword>
<evidence type="ECO:0000313" key="1">
    <source>
        <dbReference type="EMBL" id="KAK7947018.1"/>
    </source>
</evidence>
<dbReference type="Proteomes" id="UP001391051">
    <property type="component" value="Unassembled WGS sequence"/>
</dbReference>
<sequence>MYPAISTSLLLSRPLDCVLENVEQTIPSTLAYWNVTTPNPLRISITFKSAPRSYLLPRPCTNAEDVPRRMRPEVTKHSMTVRRAKNPLLLPKGWVGAQKPPSNACSSGDALRVQRHIVGEGGGSCSCPPGVERWGNPIPFPYGDVPPPGKVHINPAASAHATTKALKRPLLRAGFWGYCLAGSRRG</sequence>
<organism evidence="1 2">
    <name type="scientific">Apiospora aurea</name>
    <dbReference type="NCBI Taxonomy" id="335848"/>
    <lineage>
        <taxon>Eukaryota</taxon>
        <taxon>Fungi</taxon>
        <taxon>Dikarya</taxon>
        <taxon>Ascomycota</taxon>
        <taxon>Pezizomycotina</taxon>
        <taxon>Sordariomycetes</taxon>
        <taxon>Xylariomycetidae</taxon>
        <taxon>Amphisphaeriales</taxon>
        <taxon>Apiosporaceae</taxon>
        <taxon>Apiospora</taxon>
    </lineage>
</organism>
<dbReference type="RefSeq" id="XP_066697052.1">
    <property type="nucleotide sequence ID" value="XM_066847561.1"/>
</dbReference>
<name>A0ABR1Q633_9PEZI</name>